<evidence type="ECO:0000256" key="3">
    <source>
        <dbReference type="ARBA" id="ARBA00022900"/>
    </source>
</evidence>
<evidence type="ECO:0000313" key="7">
    <source>
        <dbReference type="Proteomes" id="UP001627154"/>
    </source>
</evidence>
<dbReference type="InterPro" id="IPR042185">
    <property type="entry name" value="Serpin_sf_2"/>
</dbReference>
<dbReference type="InterPro" id="IPR000215">
    <property type="entry name" value="Serpin_fam"/>
</dbReference>
<dbReference type="GO" id="GO:0004867">
    <property type="term" value="F:serine-type endopeptidase inhibitor activity"/>
    <property type="evidence" value="ECO:0007669"/>
    <property type="project" value="UniProtKB-KW"/>
</dbReference>
<dbReference type="PROSITE" id="PS00284">
    <property type="entry name" value="SERPIN"/>
    <property type="match status" value="1"/>
</dbReference>
<dbReference type="AlphaFoldDB" id="A0ABD2XFH2"/>
<evidence type="ECO:0000256" key="4">
    <source>
        <dbReference type="RuleBase" id="RU000411"/>
    </source>
</evidence>
<dbReference type="Proteomes" id="UP001627154">
    <property type="component" value="Unassembled WGS sequence"/>
</dbReference>
<gene>
    <name evidence="6" type="ORF">TKK_003566</name>
</gene>
<dbReference type="SUPFAM" id="SSF56574">
    <property type="entry name" value="Serpins"/>
    <property type="match status" value="1"/>
</dbReference>
<sequence>MANVDDKVLLPITKSLDGFTNNFHKNLANAFEENLVSSPLSAHVVLSMVTCGAEDSTHEELRQALQLPEDQSVLQEGYKAFIEYINNLPKVTLKVANKIYVNHLGNIEKDFQKLTKDCFHSESEPMNFGLSDESAGKINKWCEEQTDGKIKNLVAAADFSDNTGVVLLSAIYLKAQWKNLFKVKDTEDRRFYLNKNEHIYVPTMTTKQEFFYKPMPELNAKVIGLQYTNEDLMMVIIVPNDIDGLKDVEANLEKFDIDYAGEFRRKECEVKLFLPKFKIETTIDMQPHLEKMGVKLAFTEDANFEKISDVLGLLIDKVVQKAFIAIDEFGTEAGAASCVVMSWREVPPTLKVDRPFVYQIVDMKRRFVLFSGHVVNPLKV</sequence>
<protein>
    <recommendedName>
        <fullName evidence="5">Serpin domain-containing protein</fullName>
    </recommendedName>
</protein>
<proteinExistence type="inferred from homology"/>
<dbReference type="Gene3D" id="2.30.39.10">
    <property type="entry name" value="Alpha-1-antitrypsin, domain 1"/>
    <property type="match status" value="1"/>
</dbReference>
<evidence type="ECO:0000259" key="5">
    <source>
        <dbReference type="SMART" id="SM00093"/>
    </source>
</evidence>
<comment type="similarity">
    <text evidence="1 4">Belongs to the serpin family.</text>
</comment>
<dbReference type="Gene3D" id="3.30.497.10">
    <property type="entry name" value="Antithrombin, subunit I, domain 2"/>
    <property type="match status" value="1"/>
</dbReference>
<name>A0ABD2XFH2_9HYME</name>
<accession>A0ABD2XFH2</accession>
<dbReference type="EMBL" id="JBJJXI010000029">
    <property type="protein sequence ID" value="KAL3403619.1"/>
    <property type="molecule type" value="Genomic_DNA"/>
</dbReference>
<keyword evidence="3" id="KW-0722">Serine protease inhibitor</keyword>
<feature type="domain" description="Serpin" evidence="5">
    <location>
        <begin position="21"/>
        <end position="377"/>
    </location>
</feature>
<evidence type="ECO:0000313" key="6">
    <source>
        <dbReference type="EMBL" id="KAL3403619.1"/>
    </source>
</evidence>
<dbReference type="PANTHER" id="PTHR11461:SF211">
    <property type="entry name" value="GH10112P-RELATED"/>
    <property type="match status" value="1"/>
</dbReference>
<dbReference type="InterPro" id="IPR023796">
    <property type="entry name" value="Serpin_dom"/>
</dbReference>
<dbReference type="InterPro" id="IPR023795">
    <property type="entry name" value="Serpin_CS"/>
</dbReference>
<organism evidence="6 7">
    <name type="scientific">Trichogramma kaykai</name>
    <dbReference type="NCBI Taxonomy" id="54128"/>
    <lineage>
        <taxon>Eukaryota</taxon>
        <taxon>Metazoa</taxon>
        <taxon>Ecdysozoa</taxon>
        <taxon>Arthropoda</taxon>
        <taxon>Hexapoda</taxon>
        <taxon>Insecta</taxon>
        <taxon>Pterygota</taxon>
        <taxon>Neoptera</taxon>
        <taxon>Endopterygota</taxon>
        <taxon>Hymenoptera</taxon>
        <taxon>Apocrita</taxon>
        <taxon>Proctotrupomorpha</taxon>
        <taxon>Chalcidoidea</taxon>
        <taxon>Trichogrammatidae</taxon>
        <taxon>Trichogramma</taxon>
    </lineage>
</organism>
<dbReference type="PANTHER" id="PTHR11461">
    <property type="entry name" value="SERINE PROTEASE INHIBITOR, SERPIN"/>
    <property type="match status" value="1"/>
</dbReference>
<evidence type="ECO:0000256" key="2">
    <source>
        <dbReference type="ARBA" id="ARBA00022690"/>
    </source>
</evidence>
<reference evidence="6 7" key="1">
    <citation type="journal article" date="2024" name="bioRxiv">
        <title>A reference genome for Trichogramma kaykai: A tiny desert-dwelling parasitoid wasp with competing sex-ratio distorters.</title>
        <authorList>
            <person name="Culotta J."/>
            <person name="Lindsey A.R."/>
        </authorList>
    </citation>
    <scope>NUCLEOTIDE SEQUENCE [LARGE SCALE GENOMIC DNA]</scope>
    <source>
        <strain evidence="6 7">KSX58</strain>
    </source>
</reference>
<dbReference type="Gene3D" id="2.10.310.10">
    <property type="entry name" value="Serpins superfamily"/>
    <property type="match status" value="1"/>
</dbReference>
<keyword evidence="7" id="KW-1185">Reference proteome</keyword>
<dbReference type="CDD" id="cd19601">
    <property type="entry name" value="serpin42Da-like"/>
    <property type="match status" value="1"/>
</dbReference>
<evidence type="ECO:0000256" key="1">
    <source>
        <dbReference type="ARBA" id="ARBA00009500"/>
    </source>
</evidence>
<dbReference type="Pfam" id="PF00079">
    <property type="entry name" value="Serpin"/>
    <property type="match status" value="1"/>
</dbReference>
<comment type="caution">
    <text evidence="6">The sequence shown here is derived from an EMBL/GenBank/DDBJ whole genome shotgun (WGS) entry which is preliminary data.</text>
</comment>
<keyword evidence="2" id="KW-0646">Protease inhibitor</keyword>
<dbReference type="InterPro" id="IPR036186">
    <property type="entry name" value="Serpin_sf"/>
</dbReference>
<dbReference type="SMART" id="SM00093">
    <property type="entry name" value="SERPIN"/>
    <property type="match status" value="1"/>
</dbReference>
<dbReference type="InterPro" id="IPR042178">
    <property type="entry name" value="Serpin_sf_1"/>
</dbReference>